<dbReference type="GO" id="GO:0006355">
    <property type="term" value="P:regulation of DNA-templated transcription"/>
    <property type="evidence" value="ECO:0007669"/>
    <property type="project" value="InterPro"/>
</dbReference>
<evidence type="ECO:0000313" key="2">
    <source>
        <dbReference type="Proteomes" id="UP000033202"/>
    </source>
</evidence>
<comment type="caution">
    <text evidence="1">The sequence shown here is derived from an EMBL/GenBank/DDBJ whole genome shotgun (WGS) entry which is preliminary data.</text>
</comment>
<dbReference type="SUPFAM" id="SSF143100">
    <property type="entry name" value="TTHA1013/TTHA0281-like"/>
    <property type="match status" value="1"/>
</dbReference>
<sequence length="117" mass="12580">MTGALSYKGYHAAVAFDADDAILTGRIAGINDVVGFHAEDARGLVEAFHEAVDDYLETCAKLGKSPERAYSGRVMVRIRPDVHARAALAAQLSGMSLNQFSEEALDTLAERRLASAR</sequence>
<dbReference type="Pfam" id="PF05534">
    <property type="entry name" value="HicB"/>
    <property type="match status" value="1"/>
</dbReference>
<dbReference type="EMBL" id="BBWU01000051">
    <property type="protein sequence ID" value="GAO40739.1"/>
    <property type="molecule type" value="Genomic_DNA"/>
</dbReference>
<evidence type="ECO:0000313" key="1">
    <source>
        <dbReference type="EMBL" id="GAO40739.1"/>
    </source>
</evidence>
<gene>
    <name evidence="1" type="ORF">SCH01S_51_00710</name>
</gene>
<reference evidence="1 2" key="1">
    <citation type="submission" date="2015-04" db="EMBL/GenBank/DDBJ databases">
        <title>Whole genome shotgun sequence of Sphingomonas changbaiensis NBRC 104936.</title>
        <authorList>
            <person name="Katano-Makiyama Y."/>
            <person name="Hosoyama A."/>
            <person name="Hashimoto M."/>
            <person name="Noguchi M."/>
            <person name="Tsuchikane K."/>
            <person name="Ohji S."/>
            <person name="Yamazoe A."/>
            <person name="Ichikawa N."/>
            <person name="Kimura A."/>
            <person name="Fujita N."/>
        </authorList>
    </citation>
    <scope>NUCLEOTIDE SEQUENCE [LARGE SCALE GENOMIC DNA]</scope>
    <source>
        <strain evidence="1 2">NBRC 104936</strain>
    </source>
</reference>
<organism evidence="1 2">
    <name type="scientific">Sphingomonas changbaiensis NBRC 104936</name>
    <dbReference type="NCBI Taxonomy" id="1219043"/>
    <lineage>
        <taxon>Bacteria</taxon>
        <taxon>Pseudomonadati</taxon>
        <taxon>Pseudomonadota</taxon>
        <taxon>Alphaproteobacteria</taxon>
        <taxon>Sphingomonadales</taxon>
        <taxon>Sphingomonadaceae</taxon>
        <taxon>Sphingomonas</taxon>
    </lineage>
</organism>
<name>A0A0E9MT34_9SPHN</name>
<dbReference type="Gene3D" id="1.10.1220.10">
    <property type="entry name" value="Met repressor-like"/>
    <property type="match status" value="1"/>
</dbReference>
<dbReference type="RefSeq" id="WP_046349512.1">
    <property type="nucleotide sequence ID" value="NZ_BBWU01000051.1"/>
</dbReference>
<dbReference type="OrthoDB" id="5297106at2"/>
<dbReference type="InterPro" id="IPR013321">
    <property type="entry name" value="Arc_rbn_hlx_hlx"/>
</dbReference>
<dbReference type="Proteomes" id="UP000033202">
    <property type="component" value="Unassembled WGS sequence"/>
</dbReference>
<dbReference type="AlphaFoldDB" id="A0A0E9MT34"/>
<dbReference type="STRING" id="1219043.SCH01S_51_00710"/>
<protein>
    <submittedName>
        <fullName evidence="1">Putative antitoxin</fullName>
    </submittedName>
</protein>
<accession>A0A0E9MT34</accession>
<dbReference type="SUPFAM" id="SSF47598">
    <property type="entry name" value="Ribbon-helix-helix"/>
    <property type="match status" value="1"/>
</dbReference>
<dbReference type="InterPro" id="IPR035069">
    <property type="entry name" value="TTHA1013/TTHA0281-like"/>
</dbReference>
<dbReference type="InterPro" id="IPR008651">
    <property type="entry name" value="Uncharacterised_HicB"/>
</dbReference>
<keyword evidence="2" id="KW-1185">Reference proteome</keyword>
<dbReference type="InterPro" id="IPR010985">
    <property type="entry name" value="Ribbon_hlx_hlx"/>
</dbReference>
<proteinExistence type="predicted"/>